<accession>A0A839Y570</accession>
<organism evidence="1 2">
    <name type="scientific">Modestobacter versicolor</name>
    <dbReference type="NCBI Taxonomy" id="429133"/>
    <lineage>
        <taxon>Bacteria</taxon>
        <taxon>Bacillati</taxon>
        <taxon>Actinomycetota</taxon>
        <taxon>Actinomycetes</taxon>
        <taxon>Geodermatophilales</taxon>
        <taxon>Geodermatophilaceae</taxon>
        <taxon>Modestobacter</taxon>
    </lineage>
</organism>
<protein>
    <submittedName>
        <fullName evidence="1">Uncharacterized protein</fullName>
    </submittedName>
</protein>
<reference evidence="1 2" key="1">
    <citation type="submission" date="2020-08" db="EMBL/GenBank/DDBJ databases">
        <title>Sequencing the genomes of 1000 actinobacteria strains.</title>
        <authorList>
            <person name="Klenk H.-P."/>
        </authorList>
    </citation>
    <scope>NUCLEOTIDE SEQUENCE [LARGE SCALE GENOMIC DNA]</scope>
    <source>
        <strain evidence="1 2">DSM 16678</strain>
    </source>
</reference>
<proteinExistence type="predicted"/>
<dbReference type="Proteomes" id="UP000580718">
    <property type="component" value="Unassembled WGS sequence"/>
</dbReference>
<gene>
    <name evidence="1" type="ORF">FHX36_001596</name>
</gene>
<dbReference type="OrthoDB" id="9949786at2"/>
<dbReference type="AlphaFoldDB" id="A0A839Y570"/>
<dbReference type="EMBL" id="JACIBU010000001">
    <property type="protein sequence ID" value="MBB3675861.1"/>
    <property type="molecule type" value="Genomic_DNA"/>
</dbReference>
<evidence type="ECO:0000313" key="2">
    <source>
        <dbReference type="Proteomes" id="UP000580718"/>
    </source>
</evidence>
<evidence type="ECO:0000313" key="1">
    <source>
        <dbReference type="EMBL" id="MBB3675861.1"/>
    </source>
</evidence>
<name>A0A839Y570_9ACTN</name>
<sequence>MTAHAPETAPSPPARPASIDQRLARATATLCRDHPAHATTVRGVLAPLRDRLRRVHLDCQAAEAAAWAAYTADLDRGLDELAVEMARATQEPGGDVDAVLRHTATVLEQRAVELRKTRS</sequence>
<comment type="caution">
    <text evidence="1">The sequence shown here is derived from an EMBL/GenBank/DDBJ whole genome shotgun (WGS) entry which is preliminary data.</text>
</comment>
<dbReference type="RefSeq" id="WP_146251519.1">
    <property type="nucleotide sequence ID" value="NZ_JACIBU010000001.1"/>
</dbReference>